<feature type="transmembrane region" description="Helical" evidence="6">
    <location>
        <begin position="91"/>
        <end position="118"/>
    </location>
</feature>
<feature type="transmembrane region" description="Helical" evidence="6">
    <location>
        <begin position="130"/>
        <end position="149"/>
    </location>
</feature>
<dbReference type="Pfam" id="PF01943">
    <property type="entry name" value="Polysacc_synt"/>
    <property type="match status" value="1"/>
</dbReference>
<evidence type="ECO:0000256" key="6">
    <source>
        <dbReference type="SAM" id="Phobius"/>
    </source>
</evidence>
<keyword evidence="3 6" id="KW-0812">Transmembrane</keyword>
<dbReference type="PANTHER" id="PTHR30250:SF11">
    <property type="entry name" value="O-ANTIGEN TRANSPORTER-RELATED"/>
    <property type="match status" value="1"/>
</dbReference>
<proteinExistence type="predicted"/>
<organism evidence="7 8">
    <name type="scientific">Paenochrobactrum gallinarii</name>
    <dbReference type="NCBI Taxonomy" id="643673"/>
    <lineage>
        <taxon>Bacteria</taxon>
        <taxon>Pseudomonadati</taxon>
        <taxon>Pseudomonadota</taxon>
        <taxon>Alphaproteobacteria</taxon>
        <taxon>Hyphomicrobiales</taxon>
        <taxon>Brucellaceae</taxon>
        <taxon>Paenochrobactrum</taxon>
    </lineage>
</organism>
<feature type="transmembrane region" description="Helical" evidence="6">
    <location>
        <begin position="55"/>
        <end position="79"/>
    </location>
</feature>
<protein>
    <submittedName>
        <fullName evidence="7">O-antigen/teichoic acid export membrane protein</fullName>
    </submittedName>
</protein>
<reference evidence="7 8" key="1">
    <citation type="submission" date="2020-08" db="EMBL/GenBank/DDBJ databases">
        <title>Genomic Encyclopedia of Type Strains, Phase IV (KMG-IV): sequencing the most valuable type-strain genomes for metagenomic binning, comparative biology and taxonomic classification.</title>
        <authorList>
            <person name="Goeker M."/>
        </authorList>
    </citation>
    <scope>NUCLEOTIDE SEQUENCE [LARGE SCALE GENOMIC DNA]</scope>
    <source>
        <strain evidence="7 8">DSM 22336</strain>
    </source>
</reference>
<feature type="transmembrane region" description="Helical" evidence="6">
    <location>
        <begin position="399"/>
        <end position="418"/>
    </location>
</feature>
<dbReference type="PANTHER" id="PTHR30250">
    <property type="entry name" value="PST FAMILY PREDICTED COLANIC ACID TRANSPORTER"/>
    <property type="match status" value="1"/>
</dbReference>
<gene>
    <name evidence="7" type="ORF">FHS77_001069</name>
</gene>
<comment type="subcellular location">
    <subcellularLocation>
        <location evidence="1">Cell membrane</location>
        <topology evidence="1">Multi-pass membrane protein</topology>
    </subcellularLocation>
</comment>
<evidence type="ECO:0000313" key="8">
    <source>
        <dbReference type="Proteomes" id="UP000555393"/>
    </source>
</evidence>
<sequence>MGQDQSAKVKKQSRPLGQMLLSYAASSGSLLAANVAQLMTFAILARSLGSEHFGLLVTILAITAIATHICGLGSTESLVRRVAQNKQVYTVLFGHCLSLIALTGAALVLLGMSILPLWIELTTQGNFSEFSILLLLITNIVLVRLILLVEQIYIAHGQYQAANLSVVGFAFARMFTAAVACLVFTTEDIFTWAVWQFACHVIVMVFYYRYIWRLGKPVYRIIRHEIRLGLLFASQFVFKTARQNVDLLMLSTLMPAGFVGSYAIVRRIIDSSTMGIEAMNRLAYPRLAVASSKGIKNAFAMTKKLQLAALGIGFFTSLSIFIFAPVLPYLFGSDYDTLVQYSRILCWTNVFFALWAVPIETLGAAGKHGYRSAILNGANIFGGALLALATWAYPPQGTFAAFYVIDLALAIASWICLLKTVRQS</sequence>
<dbReference type="EMBL" id="JACIIU010000003">
    <property type="protein sequence ID" value="MBB6260535.1"/>
    <property type="molecule type" value="Genomic_DNA"/>
</dbReference>
<name>A0A841LR11_9HYPH</name>
<evidence type="ECO:0000256" key="5">
    <source>
        <dbReference type="ARBA" id="ARBA00023136"/>
    </source>
</evidence>
<feature type="transmembrane region" description="Helical" evidence="6">
    <location>
        <begin position="161"/>
        <end position="186"/>
    </location>
</feature>
<keyword evidence="8" id="KW-1185">Reference proteome</keyword>
<dbReference type="Proteomes" id="UP000555393">
    <property type="component" value="Unassembled WGS sequence"/>
</dbReference>
<dbReference type="InterPro" id="IPR050833">
    <property type="entry name" value="Poly_Biosynth_Transport"/>
</dbReference>
<feature type="transmembrane region" description="Helical" evidence="6">
    <location>
        <begin position="373"/>
        <end position="393"/>
    </location>
</feature>
<feature type="transmembrane region" description="Helical" evidence="6">
    <location>
        <begin position="192"/>
        <end position="212"/>
    </location>
</feature>
<keyword evidence="4 6" id="KW-1133">Transmembrane helix</keyword>
<keyword evidence="2" id="KW-1003">Cell membrane</keyword>
<evidence type="ECO:0000313" key="7">
    <source>
        <dbReference type="EMBL" id="MBB6260535.1"/>
    </source>
</evidence>
<feature type="transmembrane region" description="Helical" evidence="6">
    <location>
        <begin position="305"/>
        <end position="327"/>
    </location>
</feature>
<dbReference type="GO" id="GO:0005886">
    <property type="term" value="C:plasma membrane"/>
    <property type="evidence" value="ECO:0007669"/>
    <property type="project" value="UniProtKB-SubCell"/>
</dbReference>
<dbReference type="InterPro" id="IPR002797">
    <property type="entry name" value="Polysacc_synth"/>
</dbReference>
<dbReference type="AlphaFoldDB" id="A0A841LR11"/>
<feature type="transmembrane region" description="Helical" evidence="6">
    <location>
        <begin position="347"/>
        <end position="366"/>
    </location>
</feature>
<dbReference type="RefSeq" id="WP_246431233.1">
    <property type="nucleotide sequence ID" value="NZ_JACIIU010000003.1"/>
</dbReference>
<comment type="caution">
    <text evidence="7">The sequence shown here is derived from an EMBL/GenBank/DDBJ whole genome shotgun (WGS) entry which is preliminary data.</text>
</comment>
<accession>A0A841LR11</accession>
<evidence type="ECO:0000256" key="3">
    <source>
        <dbReference type="ARBA" id="ARBA00022692"/>
    </source>
</evidence>
<evidence type="ECO:0000256" key="2">
    <source>
        <dbReference type="ARBA" id="ARBA00022475"/>
    </source>
</evidence>
<keyword evidence="5 6" id="KW-0472">Membrane</keyword>
<evidence type="ECO:0000256" key="4">
    <source>
        <dbReference type="ARBA" id="ARBA00022989"/>
    </source>
</evidence>
<evidence type="ECO:0000256" key="1">
    <source>
        <dbReference type="ARBA" id="ARBA00004651"/>
    </source>
</evidence>
<feature type="transmembrane region" description="Helical" evidence="6">
    <location>
        <begin position="20"/>
        <end position="43"/>
    </location>
</feature>